<protein>
    <submittedName>
        <fullName evidence="1">Uncharacterized protein</fullName>
    </submittedName>
</protein>
<proteinExistence type="predicted"/>
<evidence type="ECO:0000313" key="1">
    <source>
        <dbReference type="EMBL" id="RIB00335.1"/>
    </source>
</evidence>
<gene>
    <name evidence="1" type="ORF">C2G38_2234679</name>
</gene>
<sequence length="104" mass="12104">MRQQNLTNIEIDTFEIDTKQWIKDFSRPTIGKLNSPNQQQGIKGLSLRLFSTSNTAFFSGTTMSGGKIHKPVVYDIMEYENRQIYYQIHNIPTTYSREVVKIKN</sequence>
<dbReference type="Proteomes" id="UP000266673">
    <property type="component" value="Unassembled WGS sequence"/>
</dbReference>
<dbReference type="EMBL" id="QKWP01004462">
    <property type="protein sequence ID" value="RIB00335.1"/>
    <property type="molecule type" value="Genomic_DNA"/>
</dbReference>
<name>A0A397TQ72_9GLOM</name>
<comment type="caution">
    <text evidence="1">The sequence shown here is derived from an EMBL/GenBank/DDBJ whole genome shotgun (WGS) entry which is preliminary data.</text>
</comment>
<accession>A0A397TQ72</accession>
<dbReference type="OrthoDB" id="2469255at2759"/>
<dbReference type="AlphaFoldDB" id="A0A397TQ72"/>
<keyword evidence="2" id="KW-1185">Reference proteome</keyword>
<evidence type="ECO:0000313" key="2">
    <source>
        <dbReference type="Proteomes" id="UP000266673"/>
    </source>
</evidence>
<organism evidence="1 2">
    <name type="scientific">Gigaspora rosea</name>
    <dbReference type="NCBI Taxonomy" id="44941"/>
    <lineage>
        <taxon>Eukaryota</taxon>
        <taxon>Fungi</taxon>
        <taxon>Fungi incertae sedis</taxon>
        <taxon>Mucoromycota</taxon>
        <taxon>Glomeromycotina</taxon>
        <taxon>Glomeromycetes</taxon>
        <taxon>Diversisporales</taxon>
        <taxon>Gigasporaceae</taxon>
        <taxon>Gigaspora</taxon>
    </lineage>
</organism>
<reference evidence="1 2" key="1">
    <citation type="submission" date="2018-06" db="EMBL/GenBank/DDBJ databases">
        <title>Comparative genomics reveals the genomic features of Rhizophagus irregularis, R. cerebriforme, R. diaphanum and Gigaspora rosea, and their symbiotic lifestyle signature.</title>
        <authorList>
            <person name="Morin E."/>
            <person name="San Clemente H."/>
            <person name="Chen E.C.H."/>
            <person name="De La Providencia I."/>
            <person name="Hainaut M."/>
            <person name="Kuo A."/>
            <person name="Kohler A."/>
            <person name="Murat C."/>
            <person name="Tang N."/>
            <person name="Roy S."/>
            <person name="Loubradou J."/>
            <person name="Henrissat B."/>
            <person name="Grigoriev I.V."/>
            <person name="Corradi N."/>
            <person name="Roux C."/>
            <person name="Martin F.M."/>
        </authorList>
    </citation>
    <scope>NUCLEOTIDE SEQUENCE [LARGE SCALE GENOMIC DNA]</scope>
    <source>
        <strain evidence="1 2">DAOM 194757</strain>
    </source>
</reference>